<accession>A0ABY9YNC1</accession>
<dbReference type="Proteomes" id="UP001302072">
    <property type="component" value="Chromosome"/>
</dbReference>
<evidence type="ECO:0000313" key="9">
    <source>
        <dbReference type="Proteomes" id="UP001302072"/>
    </source>
</evidence>
<keyword evidence="4 7" id="KW-0812">Transmembrane</keyword>
<evidence type="ECO:0000256" key="7">
    <source>
        <dbReference type="SAM" id="Phobius"/>
    </source>
</evidence>
<feature type="transmembrane region" description="Helical" evidence="7">
    <location>
        <begin position="330"/>
        <end position="352"/>
    </location>
</feature>
<evidence type="ECO:0000256" key="6">
    <source>
        <dbReference type="ARBA" id="ARBA00023136"/>
    </source>
</evidence>
<evidence type="ECO:0000313" key="8">
    <source>
        <dbReference type="EMBL" id="WNH51734.1"/>
    </source>
</evidence>
<proteinExistence type="inferred from homology"/>
<gene>
    <name evidence="8" type="ORF">PDM29_15485</name>
</gene>
<organism evidence="8 9">
    <name type="scientific">Stenotrophomonas oahuensis</name>
    <dbReference type="NCBI Taxonomy" id="3003271"/>
    <lineage>
        <taxon>Bacteria</taxon>
        <taxon>Pseudomonadati</taxon>
        <taxon>Pseudomonadota</taxon>
        <taxon>Gammaproteobacteria</taxon>
        <taxon>Lysobacterales</taxon>
        <taxon>Lysobacteraceae</taxon>
        <taxon>Stenotrophomonas</taxon>
    </lineage>
</organism>
<dbReference type="PANTHER" id="PTHR30106:SF2">
    <property type="entry name" value="UPF0324 INNER MEMBRANE PROTEIN YEIH"/>
    <property type="match status" value="1"/>
</dbReference>
<feature type="transmembrane region" description="Helical" evidence="7">
    <location>
        <begin position="20"/>
        <end position="37"/>
    </location>
</feature>
<protein>
    <submittedName>
        <fullName evidence="8">YeiH family protein</fullName>
    </submittedName>
</protein>
<keyword evidence="9" id="KW-1185">Reference proteome</keyword>
<evidence type="ECO:0000256" key="5">
    <source>
        <dbReference type="ARBA" id="ARBA00022989"/>
    </source>
</evidence>
<keyword evidence="6 7" id="KW-0472">Membrane</keyword>
<feature type="transmembrane region" description="Helical" evidence="7">
    <location>
        <begin position="238"/>
        <end position="256"/>
    </location>
</feature>
<evidence type="ECO:0000256" key="4">
    <source>
        <dbReference type="ARBA" id="ARBA00022692"/>
    </source>
</evidence>
<evidence type="ECO:0000256" key="2">
    <source>
        <dbReference type="ARBA" id="ARBA00007977"/>
    </source>
</evidence>
<comment type="subcellular location">
    <subcellularLocation>
        <location evidence="1">Cell membrane</location>
        <topology evidence="1">Multi-pass membrane protein</topology>
    </subcellularLocation>
</comment>
<dbReference type="InterPro" id="IPR018383">
    <property type="entry name" value="UPF0324_pro"/>
</dbReference>
<keyword evidence="3" id="KW-1003">Cell membrane</keyword>
<reference evidence="8 9" key="1">
    <citation type="submission" date="2022-12" db="EMBL/GenBank/DDBJ databases">
        <title>Two new species, Stenotrophomonas aracearum and Stenotrophomonas oahuensis, isolated from Anthurium (Araceae family) in Hawaii.</title>
        <authorList>
            <person name="Chunag S.C."/>
            <person name="Dobhal S."/>
            <person name="Alvarez A."/>
            <person name="Arif M."/>
        </authorList>
    </citation>
    <scope>NUCLEOTIDE SEQUENCE [LARGE SCALE GENOMIC DNA]</scope>
    <source>
        <strain evidence="8 9">A5586</strain>
    </source>
</reference>
<feature type="transmembrane region" description="Helical" evidence="7">
    <location>
        <begin position="268"/>
        <end position="285"/>
    </location>
</feature>
<feature type="transmembrane region" description="Helical" evidence="7">
    <location>
        <begin position="44"/>
        <end position="65"/>
    </location>
</feature>
<feature type="transmembrane region" description="Helical" evidence="7">
    <location>
        <begin position="105"/>
        <end position="125"/>
    </location>
</feature>
<keyword evidence="5 7" id="KW-1133">Transmembrane helix</keyword>
<name>A0ABY9YNC1_9GAMM</name>
<feature type="transmembrane region" description="Helical" evidence="7">
    <location>
        <begin position="71"/>
        <end position="93"/>
    </location>
</feature>
<dbReference type="InterPro" id="IPR004630">
    <property type="entry name" value="UPF0324_YeiH-like"/>
</dbReference>
<dbReference type="EMBL" id="CP115541">
    <property type="protein sequence ID" value="WNH51734.1"/>
    <property type="molecule type" value="Genomic_DNA"/>
</dbReference>
<feature type="transmembrane region" description="Helical" evidence="7">
    <location>
        <begin position="137"/>
        <end position="159"/>
    </location>
</feature>
<feature type="transmembrane region" description="Helical" evidence="7">
    <location>
        <begin position="305"/>
        <end position="323"/>
    </location>
</feature>
<dbReference type="Pfam" id="PF03601">
    <property type="entry name" value="Cons_hypoth698"/>
    <property type="match status" value="1"/>
</dbReference>
<dbReference type="NCBIfam" id="TIGR00698">
    <property type="entry name" value="YeiH family putative sulfate export transporter"/>
    <property type="match status" value="1"/>
</dbReference>
<evidence type="ECO:0000256" key="3">
    <source>
        <dbReference type="ARBA" id="ARBA00022475"/>
    </source>
</evidence>
<comment type="similarity">
    <text evidence="2">Belongs to the UPF0324 family.</text>
</comment>
<feature type="transmembrane region" description="Helical" evidence="7">
    <location>
        <begin position="166"/>
        <end position="187"/>
    </location>
</feature>
<evidence type="ECO:0000256" key="1">
    <source>
        <dbReference type="ARBA" id="ARBA00004651"/>
    </source>
</evidence>
<sequence>MNASTLPATPSLRQRWVTRVPGLALTAAVAVVALVLGDQPALQAHGLSALTLAIALGIGLGNTLYPRLAVHAGAGVGFSKQWLLRAGIVLYGLRLTFQDIGQVGIAGLLIDGVMVASTLLLGGWAGTRLFGLERTSALLIGAGSAICGAAAVMAAEPVLRARAEQVTVAVSTVVVFGTLAMLAYPLLYQLNLSHALLPVSEHAYGVFAGSTIHEVAQVVAAGGAVSPAAADTAVITKMVRVMLLAPALVVVSLLLARTRAGTPDAPRARIVVPWFAFGFVAVAAFNSLQWLPAGLVQTLVQLDTLLLAMAMAALGLTTHVSALRQAGLKPLLLALLLFGWLLLGGLGVNLGVQGLLA</sequence>
<dbReference type="PANTHER" id="PTHR30106">
    <property type="entry name" value="INNER MEMBRANE PROTEIN YEIH-RELATED"/>
    <property type="match status" value="1"/>
</dbReference>
<dbReference type="RefSeq" id="WP_311190961.1">
    <property type="nucleotide sequence ID" value="NZ_CP115541.1"/>
</dbReference>